<name>M2B064_9BACT</name>
<accession>M2B064</accession>
<reference evidence="1" key="2">
    <citation type="journal article" date="2013" name="Mar. Genomics">
        <title>Expression of sulfatases in Rhodopirellula baltica and the diversity of sulfatases in the genus Rhodopirellula.</title>
        <authorList>
            <person name="Wegner C.E."/>
            <person name="Richter-Heitmann T."/>
            <person name="Klindworth A."/>
            <person name="Klockow C."/>
            <person name="Richter M."/>
            <person name="Achstetter T."/>
            <person name="Glockner F.O."/>
            <person name="Harder J."/>
        </authorList>
    </citation>
    <scope>NUCLEOTIDE SEQUENCE [LARGE SCALE GENOMIC DNA]</scope>
    <source>
        <strain evidence="1">6C</strain>
    </source>
</reference>
<dbReference type="AlphaFoldDB" id="M2B064"/>
<proteinExistence type="predicted"/>
<dbReference type="PATRIC" id="fig|1263867.3.peg.4383"/>
<gene>
    <name evidence="1" type="ORF">RE6C_04091</name>
</gene>
<dbReference type="EMBL" id="ANMO01000190">
    <property type="protein sequence ID" value="EMB15178.1"/>
    <property type="molecule type" value="Genomic_DNA"/>
</dbReference>
<sequence>MEVSIMCSASMRPSANVGDQRAAGVDIDLTRNRTTAAPLHPMVRRR</sequence>
<evidence type="ECO:0000313" key="2">
    <source>
        <dbReference type="Proteomes" id="UP000011529"/>
    </source>
</evidence>
<protein>
    <submittedName>
        <fullName evidence="1">Uncharacterized protein</fullName>
    </submittedName>
</protein>
<keyword evidence="2" id="KW-1185">Reference proteome</keyword>
<reference evidence="1" key="1">
    <citation type="submission" date="2012-11" db="EMBL/GenBank/DDBJ databases">
        <title>Permanent draft genomes of Rhodopirellula europaea strain SH398 and 6C.</title>
        <authorList>
            <person name="Richter M."/>
            <person name="Richter-Heitmann T."/>
            <person name="Frank C."/>
            <person name="Harder J."/>
            <person name="Glockner F.O."/>
        </authorList>
    </citation>
    <scope>NUCLEOTIDE SEQUENCE</scope>
    <source>
        <strain evidence="1">6C</strain>
    </source>
</reference>
<comment type="caution">
    <text evidence="1">The sequence shown here is derived from an EMBL/GenBank/DDBJ whole genome shotgun (WGS) entry which is preliminary data.</text>
</comment>
<dbReference type="Proteomes" id="UP000011529">
    <property type="component" value="Unassembled WGS sequence"/>
</dbReference>
<organism evidence="1 2">
    <name type="scientific">Rhodopirellula europaea 6C</name>
    <dbReference type="NCBI Taxonomy" id="1263867"/>
    <lineage>
        <taxon>Bacteria</taxon>
        <taxon>Pseudomonadati</taxon>
        <taxon>Planctomycetota</taxon>
        <taxon>Planctomycetia</taxon>
        <taxon>Pirellulales</taxon>
        <taxon>Pirellulaceae</taxon>
        <taxon>Rhodopirellula</taxon>
    </lineage>
</organism>
<evidence type="ECO:0000313" key="1">
    <source>
        <dbReference type="EMBL" id="EMB15178.1"/>
    </source>
</evidence>